<name>A0ABR5NLQ0_9GAMM</name>
<dbReference type="SUPFAM" id="SSF56014">
    <property type="entry name" value="Nitrite and sulphite reductase 4Fe-4S domain-like"/>
    <property type="match status" value="1"/>
</dbReference>
<evidence type="ECO:0000256" key="1">
    <source>
        <dbReference type="ARBA" id="ARBA00022485"/>
    </source>
</evidence>
<keyword evidence="4" id="KW-0411">Iron-sulfur</keyword>
<dbReference type="InterPro" id="IPR045854">
    <property type="entry name" value="NO2/SO3_Rdtase_4Fe4S_sf"/>
</dbReference>
<evidence type="ECO:0008006" key="7">
    <source>
        <dbReference type="Google" id="ProtNLM"/>
    </source>
</evidence>
<dbReference type="PANTHER" id="PTHR11493">
    <property type="entry name" value="SULFITE REDUCTASE [NADPH] SUBUNIT BETA-RELATED"/>
    <property type="match status" value="1"/>
</dbReference>
<dbReference type="Gene3D" id="3.30.413.10">
    <property type="entry name" value="Sulfite Reductase Hemoprotein, domain 1"/>
    <property type="match status" value="1"/>
</dbReference>
<evidence type="ECO:0000313" key="6">
    <source>
        <dbReference type="Proteomes" id="UP000050902"/>
    </source>
</evidence>
<comment type="caution">
    <text evidence="5">The sequence shown here is derived from an EMBL/GenBank/DDBJ whole genome shotgun (WGS) entry which is preliminary data.</text>
</comment>
<dbReference type="PANTHER" id="PTHR11493:SF47">
    <property type="entry name" value="SULFITE REDUCTASE [NADPH] SUBUNIT BETA"/>
    <property type="match status" value="1"/>
</dbReference>
<accession>A0ABR5NLQ0</accession>
<protein>
    <recommendedName>
        <fullName evidence="7">Sulfite reductase</fullName>
    </recommendedName>
</protein>
<dbReference type="EMBL" id="LDJG01000007">
    <property type="protein sequence ID" value="KRG58818.1"/>
    <property type="molecule type" value="Genomic_DNA"/>
</dbReference>
<gene>
    <name evidence="5" type="ORF">ABB22_06485</name>
</gene>
<feature type="non-terminal residue" evidence="5">
    <location>
        <position position="1"/>
    </location>
</feature>
<proteinExistence type="predicted"/>
<organism evidence="5 6">
    <name type="scientific">Stenotrophomonas nitritireducens</name>
    <dbReference type="NCBI Taxonomy" id="83617"/>
    <lineage>
        <taxon>Bacteria</taxon>
        <taxon>Pseudomonadati</taxon>
        <taxon>Pseudomonadota</taxon>
        <taxon>Gammaproteobacteria</taxon>
        <taxon>Lysobacterales</taxon>
        <taxon>Lysobacteraceae</taxon>
        <taxon>Stenotrophomonas</taxon>
    </lineage>
</organism>
<evidence type="ECO:0000256" key="4">
    <source>
        <dbReference type="ARBA" id="ARBA00023014"/>
    </source>
</evidence>
<evidence type="ECO:0000256" key="2">
    <source>
        <dbReference type="ARBA" id="ARBA00022723"/>
    </source>
</evidence>
<keyword evidence="6" id="KW-1185">Reference proteome</keyword>
<evidence type="ECO:0000256" key="3">
    <source>
        <dbReference type="ARBA" id="ARBA00023004"/>
    </source>
</evidence>
<reference evidence="5 6" key="1">
    <citation type="submission" date="2015-05" db="EMBL/GenBank/DDBJ databases">
        <title>Genome sequencing and analysis of members of genus Stenotrophomonas.</title>
        <authorList>
            <person name="Patil P.P."/>
            <person name="Midha S."/>
            <person name="Patil P.B."/>
        </authorList>
    </citation>
    <scope>NUCLEOTIDE SEQUENCE [LARGE SCALE GENOMIC DNA]</scope>
    <source>
        <strain evidence="5 6">DSM 12575</strain>
    </source>
</reference>
<keyword evidence="3" id="KW-0408">Iron</keyword>
<dbReference type="InterPro" id="IPR045169">
    <property type="entry name" value="NO2/SO3_Rdtase_4Fe4S_prot"/>
</dbReference>
<evidence type="ECO:0000313" key="5">
    <source>
        <dbReference type="EMBL" id="KRG58818.1"/>
    </source>
</evidence>
<keyword evidence="1" id="KW-0004">4Fe-4S</keyword>
<keyword evidence="2" id="KW-0479">Metal-binding</keyword>
<dbReference type="Proteomes" id="UP000050902">
    <property type="component" value="Unassembled WGS sequence"/>
</dbReference>
<sequence length="85" mass="9566">IALVGKAPGRYNLFLGGDHRGQRLNTLYRDNITEAQILEALDPLLARYAAERGSDERFGDFLHRSGLIELPPYPTHRQIAVELHA</sequence>